<dbReference type="EMBL" id="VSSQ01006362">
    <property type="protein sequence ID" value="MPM32442.1"/>
    <property type="molecule type" value="Genomic_DNA"/>
</dbReference>
<accession>A0A644YVE3</accession>
<gene>
    <name evidence="1" type="ORF">SDC9_79004</name>
</gene>
<organism evidence="1">
    <name type="scientific">bioreactor metagenome</name>
    <dbReference type="NCBI Taxonomy" id="1076179"/>
    <lineage>
        <taxon>unclassified sequences</taxon>
        <taxon>metagenomes</taxon>
        <taxon>ecological metagenomes</taxon>
    </lineage>
</organism>
<dbReference type="AlphaFoldDB" id="A0A644YVE3"/>
<protein>
    <submittedName>
        <fullName evidence="1">Uncharacterized protein</fullName>
    </submittedName>
</protein>
<name>A0A644YVE3_9ZZZZ</name>
<sequence>MTFIDGYYRDNERLEIINTETGEKLKENPFIELHDCINSYLKYEK</sequence>
<reference evidence="1" key="1">
    <citation type="submission" date="2019-08" db="EMBL/GenBank/DDBJ databases">
        <authorList>
            <person name="Kucharzyk K."/>
            <person name="Murdoch R.W."/>
            <person name="Higgins S."/>
            <person name="Loffler F."/>
        </authorList>
    </citation>
    <scope>NUCLEOTIDE SEQUENCE</scope>
</reference>
<comment type="caution">
    <text evidence="1">The sequence shown here is derived from an EMBL/GenBank/DDBJ whole genome shotgun (WGS) entry which is preliminary data.</text>
</comment>
<evidence type="ECO:0000313" key="1">
    <source>
        <dbReference type="EMBL" id="MPM32442.1"/>
    </source>
</evidence>
<proteinExistence type="predicted"/>